<sequence>MAFFIADESRQLLFEEAEQQNIVLWKGPNLRILAVPLKWALERKLRRIHNGIQPIKRSSDINDAIALLRELTVRNGGPLAREYVRTLNMCSRETLPE</sequence>
<reference evidence="2" key="1">
    <citation type="journal article" date="2015" name="PLoS Genet.">
        <title>The dynamic genome and transcriptome of the human fungal pathogen Blastomyces and close relative Emmonsia.</title>
        <authorList>
            <person name="Munoz J.F."/>
            <person name="Gauthier G.M."/>
            <person name="Desjardins C.A."/>
            <person name="Gallo J.E."/>
            <person name="Holder J."/>
            <person name="Sullivan T.D."/>
            <person name="Marty A.J."/>
            <person name="Carmen J.C."/>
            <person name="Chen Z."/>
            <person name="Ding L."/>
            <person name="Gujja S."/>
            <person name="Magrini V."/>
            <person name="Misas E."/>
            <person name="Mitreva M."/>
            <person name="Priest M."/>
            <person name="Saif S."/>
            <person name="Whiston E.A."/>
            <person name="Young S."/>
            <person name="Zeng Q."/>
            <person name="Goldman W.E."/>
            <person name="Mardis E.R."/>
            <person name="Taylor J.W."/>
            <person name="McEwen J.G."/>
            <person name="Clay O.K."/>
            <person name="Klein B.S."/>
            <person name="Cuomo C.A."/>
        </authorList>
    </citation>
    <scope>NUCLEOTIDE SEQUENCE [LARGE SCALE GENOMIC DNA]</scope>
    <source>
        <strain evidence="2">UAMH 139</strain>
    </source>
</reference>
<evidence type="ECO:0000313" key="2">
    <source>
        <dbReference type="Proteomes" id="UP000053573"/>
    </source>
</evidence>
<dbReference type="OrthoDB" id="3348320at2759"/>
<dbReference type="AlphaFoldDB" id="A0A0H1BQM8"/>
<accession>A0A0H1BQM8</accession>
<dbReference type="EMBL" id="LDEV01000187">
    <property type="protein sequence ID" value="KLJ13655.1"/>
    <property type="molecule type" value="Genomic_DNA"/>
</dbReference>
<keyword evidence="2" id="KW-1185">Reference proteome</keyword>
<organism evidence="1 2">
    <name type="scientific">Blastomyces silverae</name>
    <dbReference type="NCBI Taxonomy" id="2060906"/>
    <lineage>
        <taxon>Eukaryota</taxon>
        <taxon>Fungi</taxon>
        <taxon>Dikarya</taxon>
        <taxon>Ascomycota</taxon>
        <taxon>Pezizomycotina</taxon>
        <taxon>Eurotiomycetes</taxon>
        <taxon>Eurotiomycetidae</taxon>
        <taxon>Onygenales</taxon>
        <taxon>Ajellomycetaceae</taxon>
        <taxon>Blastomyces</taxon>
    </lineage>
</organism>
<proteinExistence type="predicted"/>
<dbReference type="Proteomes" id="UP000053573">
    <property type="component" value="Unassembled WGS sequence"/>
</dbReference>
<name>A0A0H1BQM8_9EURO</name>
<dbReference type="STRING" id="2060906.A0A0H1BQM8"/>
<gene>
    <name evidence="1" type="ORF">EMPG_11418</name>
</gene>
<comment type="caution">
    <text evidence="1">The sequence shown here is derived from an EMBL/GenBank/DDBJ whole genome shotgun (WGS) entry which is preliminary data.</text>
</comment>
<evidence type="ECO:0000313" key="1">
    <source>
        <dbReference type="EMBL" id="KLJ13655.1"/>
    </source>
</evidence>
<protein>
    <submittedName>
        <fullName evidence="1">Uncharacterized protein</fullName>
    </submittedName>
</protein>